<dbReference type="EMBL" id="LSSN01003569">
    <property type="protein sequence ID" value="OMJ13253.1"/>
    <property type="molecule type" value="Genomic_DNA"/>
</dbReference>
<organism evidence="1 2">
    <name type="scientific">Smittium culicis</name>
    <dbReference type="NCBI Taxonomy" id="133412"/>
    <lineage>
        <taxon>Eukaryota</taxon>
        <taxon>Fungi</taxon>
        <taxon>Fungi incertae sedis</taxon>
        <taxon>Zoopagomycota</taxon>
        <taxon>Kickxellomycotina</taxon>
        <taxon>Harpellomycetes</taxon>
        <taxon>Harpellales</taxon>
        <taxon>Legeriomycetaceae</taxon>
        <taxon>Smittium</taxon>
    </lineage>
</organism>
<proteinExistence type="predicted"/>
<dbReference type="OrthoDB" id="10534098at2759"/>
<sequence length="86" mass="9728">MKASSSKITAKRPPINSASANLTKHWTPVSLYLEFRSSPVDPQYRVPVSTHEHTRSYFEEYTMESQTTRGALVYRGLGRGLNPTLE</sequence>
<comment type="caution">
    <text evidence="1">The sequence shown here is derived from an EMBL/GenBank/DDBJ whole genome shotgun (WGS) entry which is preliminary data.</text>
</comment>
<accession>A0A1R1XF80</accession>
<evidence type="ECO:0000313" key="1">
    <source>
        <dbReference type="EMBL" id="OMJ13253.1"/>
    </source>
</evidence>
<gene>
    <name evidence="1" type="ORF">AYI70_g8624</name>
</gene>
<name>A0A1R1XF80_9FUNG</name>
<dbReference type="AlphaFoldDB" id="A0A1R1XF80"/>
<reference evidence="1 2" key="1">
    <citation type="submission" date="2017-01" db="EMBL/GenBank/DDBJ databases">
        <authorList>
            <person name="Mah S.A."/>
            <person name="Swanson W.J."/>
            <person name="Moy G.W."/>
            <person name="Vacquier V.D."/>
        </authorList>
    </citation>
    <scope>NUCLEOTIDE SEQUENCE [LARGE SCALE GENOMIC DNA]</scope>
    <source>
        <strain evidence="1 2">GSMNP</strain>
    </source>
</reference>
<evidence type="ECO:0000313" key="2">
    <source>
        <dbReference type="Proteomes" id="UP000187283"/>
    </source>
</evidence>
<dbReference type="Proteomes" id="UP000187283">
    <property type="component" value="Unassembled WGS sequence"/>
</dbReference>
<protein>
    <submittedName>
        <fullName evidence="1">Uncharacterized protein</fullName>
    </submittedName>
</protein>
<keyword evidence="2" id="KW-1185">Reference proteome</keyword>